<dbReference type="NCBIfam" id="TIGR00274">
    <property type="entry name" value="N-acetylmuramic acid 6-phosphate etherase"/>
    <property type="match status" value="1"/>
</dbReference>
<dbReference type="GO" id="GO:0016835">
    <property type="term" value="F:carbon-oxygen lyase activity"/>
    <property type="evidence" value="ECO:0007669"/>
    <property type="project" value="UniProtKB-UniRule"/>
</dbReference>
<name>A0A923SAU5_9BURK</name>
<dbReference type="EC" id="4.2.1.126" evidence="3"/>
<feature type="compositionally biased region" description="Pro residues" evidence="4">
    <location>
        <begin position="1"/>
        <end position="12"/>
    </location>
</feature>
<dbReference type="CDD" id="cd05007">
    <property type="entry name" value="SIS_Etherase"/>
    <property type="match status" value="1"/>
</dbReference>
<dbReference type="Gene3D" id="3.40.50.10490">
    <property type="entry name" value="Glucose-6-phosphate isomerase like protein, domain 1"/>
    <property type="match status" value="1"/>
</dbReference>
<comment type="subunit">
    <text evidence="3">Homodimer.</text>
</comment>
<dbReference type="Pfam" id="PF22645">
    <property type="entry name" value="GKRP_SIS_N"/>
    <property type="match status" value="1"/>
</dbReference>
<comment type="catalytic activity">
    <reaction evidence="3">
        <text>N-acetyl-D-muramate 6-phosphate + H2O = N-acetyl-D-glucosamine 6-phosphate + (R)-lactate</text>
        <dbReference type="Rhea" id="RHEA:26410"/>
        <dbReference type="ChEBI" id="CHEBI:15377"/>
        <dbReference type="ChEBI" id="CHEBI:16004"/>
        <dbReference type="ChEBI" id="CHEBI:57513"/>
        <dbReference type="ChEBI" id="CHEBI:58722"/>
        <dbReference type="EC" id="4.2.1.126"/>
    </reaction>
</comment>
<dbReference type="FunFam" id="3.40.50.10490:FF:000014">
    <property type="entry name" value="N-acetylmuramic acid 6-phosphate etherase"/>
    <property type="match status" value="1"/>
</dbReference>
<keyword evidence="7" id="KW-1185">Reference proteome</keyword>
<dbReference type="NCBIfam" id="NF009222">
    <property type="entry name" value="PRK12570.1"/>
    <property type="match status" value="1"/>
</dbReference>
<accession>A0A923SAU5</accession>
<dbReference type="AlphaFoldDB" id="A0A923SAU5"/>
<comment type="pathway">
    <text evidence="3">Amino-sugar metabolism; N-acetylmuramate degradation.</text>
</comment>
<dbReference type="NCBIfam" id="NF003915">
    <property type="entry name" value="PRK05441.1"/>
    <property type="match status" value="1"/>
</dbReference>
<evidence type="ECO:0000256" key="2">
    <source>
        <dbReference type="ARBA" id="ARBA00023277"/>
    </source>
</evidence>
<gene>
    <name evidence="3 6" type="primary">murQ</name>
    <name evidence="6" type="ORF">H8N03_09415</name>
</gene>
<evidence type="ECO:0000256" key="4">
    <source>
        <dbReference type="SAM" id="MobiDB-lite"/>
    </source>
</evidence>
<feature type="domain" description="SIS" evidence="5">
    <location>
        <begin position="68"/>
        <end position="232"/>
    </location>
</feature>
<dbReference type="GO" id="GO:0016803">
    <property type="term" value="F:ether hydrolase activity"/>
    <property type="evidence" value="ECO:0007669"/>
    <property type="project" value="TreeGrafter"/>
</dbReference>
<evidence type="ECO:0000313" key="6">
    <source>
        <dbReference type="EMBL" id="MBC5783160.1"/>
    </source>
</evidence>
<keyword evidence="2 3" id="KW-0119">Carbohydrate metabolism</keyword>
<dbReference type="GO" id="GO:0046348">
    <property type="term" value="P:amino sugar catabolic process"/>
    <property type="evidence" value="ECO:0007669"/>
    <property type="project" value="InterPro"/>
</dbReference>
<dbReference type="SUPFAM" id="SSF53697">
    <property type="entry name" value="SIS domain"/>
    <property type="match status" value="1"/>
</dbReference>
<comment type="function">
    <text evidence="3">Specifically catalyzes the cleavage of the D-lactyl ether substituent of MurNAc 6-phosphate, producing GlcNAc 6-phosphate and D-lactate. Together with AnmK, is also required for the utilization of anhydro-N-acetylmuramic acid (anhMurNAc) either imported from the medium or derived from its own cell wall murein, and thus plays a role in cell wall recycling.</text>
</comment>
<dbReference type="GO" id="GO:0097367">
    <property type="term" value="F:carbohydrate derivative binding"/>
    <property type="evidence" value="ECO:0007669"/>
    <property type="project" value="InterPro"/>
</dbReference>
<dbReference type="GO" id="GO:0097175">
    <property type="term" value="P:1,6-anhydro-N-acetyl-beta-muramic acid catabolic process"/>
    <property type="evidence" value="ECO:0007669"/>
    <property type="project" value="UniProtKB-UniRule"/>
</dbReference>
<dbReference type="Gene3D" id="1.10.8.1080">
    <property type="match status" value="1"/>
</dbReference>
<sequence length="309" mass="33149">MDATRKPPPAAARPPLDARLTEQRNPRSMRIDQLSSLEIVDLVNAEDRLVAAAVSDERVQIARAIDLVVDGFRRGGRLIYVGAGTSGRLGVLDASEMPPTYRTDPEMVQGVMAGGYEALLRAQEGAEDHPEDGAAAMDERSIDDKDFVLGIAASGTTPYVHGALKRARERGARTGFLLCTYPSEELLQAHDVVIAPLVGPEVVTGSTRMKAGTATKMVLNMLSTGAMVRMGKVYGNLMVDLQVTCQKLQDRGERILMETVGVDRAEAERLLEASGGHVKTAIVMKRFGVDAAEARRKIEQAGGAIGALK</sequence>
<reference evidence="6" key="1">
    <citation type="submission" date="2020-08" db="EMBL/GenBank/DDBJ databases">
        <title>Ramlibacter sp. USB13 16S ribosomal RNA gene genome sequencing and assembly.</title>
        <authorList>
            <person name="Kang M."/>
        </authorList>
    </citation>
    <scope>NUCLEOTIDE SEQUENCE</scope>
    <source>
        <strain evidence="6">USB13</strain>
    </source>
</reference>
<evidence type="ECO:0000256" key="1">
    <source>
        <dbReference type="ARBA" id="ARBA00023239"/>
    </source>
</evidence>
<organism evidence="6 7">
    <name type="scientific">Ramlibacter cellulosilyticus</name>
    <dbReference type="NCBI Taxonomy" id="2764187"/>
    <lineage>
        <taxon>Bacteria</taxon>
        <taxon>Pseudomonadati</taxon>
        <taxon>Pseudomonadota</taxon>
        <taxon>Betaproteobacteria</taxon>
        <taxon>Burkholderiales</taxon>
        <taxon>Comamonadaceae</taxon>
        <taxon>Ramlibacter</taxon>
    </lineage>
</organism>
<comment type="similarity">
    <text evidence="3">Belongs to the GCKR-like family. MurNAc-6-P etherase subfamily.</text>
</comment>
<proteinExistence type="inferred from homology"/>
<keyword evidence="1 3" id="KW-0456">Lyase</keyword>
<evidence type="ECO:0000313" key="7">
    <source>
        <dbReference type="Proteomes" id="UP000608513"/>
    </source>
</evidence>
<protein>
    <recommendedName>
        <fullName evidence="3">N-acetylmuramic acid 6-phosphate etherase</fullName>
        <shortName evidence="3">MurNAc-6-P etherase</shortName>
        <ecNumber evidence="3">4.2.1.126</ecNumber>
    </recommendedName>
    <alternativeName>
        <fullName evidence="3">N-acetylmuramic acid 6-phosphate hydrolase</fullName>
    </alternativeName>
    <alternativeName>
        <fullName evidence="3">N-acetylmuramic acid 6-phosphate lyase</fullName>
    </alternativeName>
</protein>
<dbReference type="InterPro" id="IPR005488">
    <property type="entry name" value="Etherase_MurQ"/>
</dbReference>
<dbReference type="InterPro" id="IPR040190">
    <property type="entry name" value="MURQ/GCKR"/>
</dbReference>
<dbReference type="PROSITE" id="PS51464">
    <property type="entry name" value="SIS"/>
    <property type="match status" value="1"/>
</dbReference>
<dbReference type="InterPro" id="IPR046348">
    <property type="entry name" value="SIS_dom_sf"/>
</dbReference>
<dbReference type="GO" id="GO:0009254">
    <property type="term" value="P:peptidoglycan turnover"/>
    <property type="evidence" value="ECO:0007669"/>
    <property type="project" value="UniProtKB-UniRule"/>
</dbReference>
<feature type="region of interest" description="Disordered" evidence="4">
    <location>
        <begin position="1"/>
        <end position="26"/>
    </location>
</feature>
<comment type="pathway">
    <text evidence="3">Amino-sugar metabolism; 1,6-anhydro-N-acetylmuramate degradation.</text>
</comment>
<evidence type="ECO:0000259" key="5">
    <source>
        <dbReference type="PROSITE" id="PS51464"/>
    </source>
</evidence>
<comment type="pathway">
    <text evidence="3">Cell wall biogenesis; peptidoglycan recycling.</text>
</comment>
<comment type="miscellaneous">
    <text evidence="3">A lyase-type mechanism (elimination/hydration) is suggested for the cleavage of the lactyl ether bond of MurNAc 6-phosphate, with the formation of an alpha,beta-unsaturated aldehyde intermediate with (E)-stereochemistry, followed by the syn addition of water to give product.</text>
</comment>
<dbReference type="PANTHER" id="PTHR10088">
    <property type="entry name" value="GLUCOKINASE REGULATORY PROTEIN"/>
    <property type="match status" value="1"/>
</dbReference>
<dbReference type="PANTHER" id="PTHR10088:SF4">
    <property type="entry name" value="GLUCOKINASE REGULATORY PROTEIN"/>
    <property type="match status" value="1"/>
</dbReference>
<dbReference type="HAMAP" id="MF_00068">
    <property type="entry name" value="MurQ"/>
    <property type="match status" value="1"/>
</dbReference>
<evidence type="ECO:0000256" key="3">
    <source>
        <dbReference type="HAMAP-Rule" id="MF_00068"/>
    </source>
</evidence>
<feature type="active site" description="Proton donor" evidence="3">
    <location>
        <position position="96"/>
    </location>
</feature>
<dbReference type="PROSITE" id="PS01272">
    <property type="entry name" value="GCKR"/>
    <property type="match status" value="1"/>
</dbReference>
<dbReference type="InterPro" id="IPR005486">
    <property type="entry name" value="Glucokinase_regulatory_CS"/>
</dbReference>
<dbReference type="Proteomes" id="UP000608513">
    <property type="component" value="Unassembled WGS sequence"/>
</dbReference>
<comment type="caution">
    <text evidence="6">The sequence shown here is derived from an EMBL/GenBank/DDBJ whole genome shotgun (WGS) entry which is preliminary data.</text>
</comment>
<feature type="active site" evidence="3">
    <location>
        <position position="127"/>
    </location>
</feature>
<dbReference type="EMBL" id="JACORT010000003">
    <property type="protein sequence ID" value="MBC5783160.1"/>
    <property type="molecule type" value="Genomic_DNA"/>
</dbReference>
<dbReference type="InterPro" id="IPR001347">
    <property type="entry name" value="SIS_dom"/>
</dbReference>